<evidence type="ECO:0000313" key="4">
    <source>
        <dbReference type="Proteomes" id="UP000534286"/>
    </source>
</evidence>
<dbReference type="Pfam" id="PF01609">
    <property type="entry name" value="DDE_Tnp_1"/>
    <property type="match status" value="1"/>
</dbReference>
<evidence type="ECO:0000259" key="2">
    <source>
        <dbReference type="Pfam" id="PF13808"/>
    </source>
</evidence>
<gene>
    <name evidence="3" type="ORF">FHR32_000070</name>
</gene>
<sequence>MSVNPAMPVADLSTLIWGGAGGGSPADLANPVLGLDDCRDLLEHLSEITDPRGRRGVRHAFVSILAIAVAAVLGGARSFTAIGQWADEAPGQVLTALGVRSRRNGQLVRPCESTIRKTLNKTNDKQVMAALGSWPAARATPAMRAVDRKTNEITQAVPLLSNLDLDHLDGTVVLTAAALHTQRKLAAFVVETKGWHYLLPVAGNQPLLFTHLDALARKDVPIAHTQTGRGNGRIEKRTIQMPPAPENITFPHVAQVFLIEREVYDLEGKLTSAIAALGITSLTADQVTAAQLATLVRSHWSIETSHYVRDVSYGEGAGTIRTGTGPAVMAALRSFAIGALHLAGFPNIAAGQRWSHSDYANPLSLNPPSVIR</sequence>
<evidence type="ECO:0000259" key="1">
    <source>
        <dbReference type="Pfam" id="PF01609"/>
    </source>
</evidence>
<keyword evidence="4" id="KW-1185">Reference proteome</keyword>
<dbReference type="Pfam" id="PF13808">
    <property type="entry name" value="DDE_Tnp_1_assoc"/>
    <property type="match status" value="1"/>
</dbReference>
<proteinExistence type="predicted"/>
<evidence type="ECO:0000313" key="3">
    <source>
        <dbReference type="EMBL" id="MBB4935765.1"/>
    </source>
</evidence>
<name>A0A7W7RPH4_9ACTN</name>
<dbReference type="InterPro" id="IPR032806">
    <property type="entry name" value="YbfD_N"/>
</dbReference>
<comment type="caution">
    <text evidence="3">The sequence shown here is derived from an EMBL/GenBank/DDBJ whole genome shotgun (WGS) entry which is preliminary data.</text>
</comment>
<accession>A0A7W7RPH4</accession>
<feature type="domain" description="H repeat-associated protein N-terminal" evidence="2">
    <location>
        <begin position="42"/>
        <end position="134"/>
    </location>
</feature>
<feature type="domain" description="Transposase IS4-like" evidence="1">
    <location>
        <begin position="145"/>
        <end position="306"/>
    </location>
</feature>
<dbReference type="PANTHER" id="PTHR30298">
    <property type="entry name" value="H REPEAT-ASSOCIATED PREDICTED TRANSPOSASE"/>
    <property type="match status" value="1"/>
</dbReference>
<dbReference type="EMBL" id="JACHJU010000001">
    <property type="protein sequence ID" value="MBB4935765.1"/>
    <property type="molecule type" value="Genomic_DNA"/>
</dbReference>
<dbReference type="GO" id="GO:0004803">
    <property type="term" value="F:transposase activity"/>
    <property type="evidence" value="ECO:0007669"/>
    <property type="project" value="InterPro"/>
</dbReference>
<dbReference type="InterPro" id="IPR051698">
    <property type="entry name" value="Transposase_11-like"/>
</dbReference>
<dbReference type="GO" id="GO:0003677">
    <property type="term" value="F:DNA binding"/>
    <property type="evidence" value="ECO:0007669"/>
    <property type="project" value="InterPro"/>
</dbReference>
<dbReference type="Proteomes" id="UP000534286">
    <property type="component" value="Unassembled WGS sequence"/>
</dbReference>
<dbReference type="NCBIfam" id="NF033564">
    <property type="entry name" value="transpos_ISAs1"/>
    <property type="match status" value="1"/>
</dbReference>
<dbReference type="InterPro" id="IPR047647">
    <property type="entry name" value="ISAs1_transpos"/>
</dbReference>
<dbReference type="GO" id="GO:0006313">
    <property type="term" value="P:DNA transposition"/>
    <property type="evidence" value="ECO:0007669"/>
    <property type="project" value="InterPro"/>
</dbReference>
<dbReference type="PANTHER" id="PTHR30298:SF0">
    <property type="entry name" value="PROTEIN YBFL-RELATED"/>
    <property type="match status" value="1"/>
</dbReference>
<dbReference type="RefSeq" id="WP_184751894.1">
    <property type="nucleotide sequence ID" value="NZ_BAABEK010000251.1"/>
</dbReference>
<protein>
    <submittedName>
        <fullName evidence="3">Putative transposase YbfD/YdcC</fullName>
    </submittedName>
</protein>
<dbReference type="AlphaFoldDB" id="A0A7W7RPH4"/>
<dbReference type="InterPro" id="IPR002559">
    <property type="entry name" value="Transposase_11"/>
</dbReference>
<organism evidence="3 4">
    <name type="scientific">Streptosporangium album</name>
    <dbReference type="NCBI Taxonomy" id="47479"/>
    <lineage>
        <taxon>Bacteria</taxon>
        <taxon>Bacillati</taxon>
        <taxon>Actinomycetota</taxon>
        <taxon>Actinomycetes</taxon>
        <taxon>Streptosporangiales</taxon>
        <taxon>Streptosporangiaceae</taxon>
        <taxon>Streptosporangium</taxon>
    </lineage>
</organism>
<reference evidence="3 4" key="1">
    <citation type="submission" date="2020-08" db="EMBL/GenBank/DDBJ databases">
        <title>Sequencing the genomes of 1000 actinobacteria strains.</title>
        <authorList>
            <person name="Klenk H.-P."/>
        </authorList>
    </citation>
    <scope>NUCLEOTIDE SEQUENCE [LARGE SCALE GENOMIC DNA]</scope>
    <source>
        <strain evidence="3 4">DSM 43023</strain>
    </source>
</reference>